<evidence type="ECO:0000313" key="2">
    <source>
        <dbReference type="EMBL" id="VTS14751.1"/>
    </source>
</evidence>
<evidence type="ECO:0000313" key="3">
    <source>
        <dbReference type="Proteomes" id="UP000304914"/>
    </source>
</evidence>
<protein>
    <submittedName>
        <fullName evidence="2">Uncharacterized protein</fullName>
    </submittedName>
</protein>
<organism evidence="2 3">
    <name type="scientific">Streptococcus pseudoporcinus</name>
    <dbReference type="NCBI Taxonomy" id="361101"/>
    <lineage>
        <taxon>Bacteria</taxon>
        <taxon>Bacillati</taxon>
        <taxon>Bacillota</taxon>
        <taxon>Bacilli</taxon>
        <taxon>Lactobacillales</taxon>
        <taxon>Streptococcaceae</taxon>
        <taxon>Streptococcus</taxon>
    </lineage>
</organism>
<dbReference type="RefSeq" id="WP_138068049.1">
    <property type="nucleotide sequence ID" value="NZ_LR594035.1"/>
</dbReference>
<feature type="transmembrane region" description="Helical" evidence="1">
    <location>
        <begin position="6"/>
        <end position="25"/>
    </location>
</feature>
<evidence type="ECO:0000256" key="1">
    <source>
        <dbReference type="SAM" id="Phobius"/>
    </source>
</evidence>
<dbReference type="EMBL" id="LR594035">
    <property type="protein sequence ID" value="VTS14751.1"/>
    <property type="molecule type" value="Genomic_DNA"/>
</dbReference>
<dbReference type="AlphaFoldDB" id="A0A4U9XQI1"/>
<dbReference type="Proteomes" id="UP000304914">
    <property type="component" value="Chromosome"/>
</dbReference>
<keyword evidence="1" id="KW-0472">Membrane</keyword>
<gene>
    <name evidence="2" type="ORF">NCTC5385_00423</name>
</gene>
<keyword evidence="1" id="KW-0812">Transmembrane</keyword>
<sequence>MIVTENPITAIVVLLAIGIVAYLGNRNSNQKTIEKTTQTIIDNNIVIRKVEKPRRTDFIEGPTPGSCGKVWGVDKPY</sequence>
<accession>A0A4U9XQI1</accession>
<reference evidence="2 3" key="1">
    <citation type="submission" date="2019-05" db="EMBL/GenBank/DDBJ databases">
        <authorList>
            <consortium name="Pathogen Informatics"/>
        </authorList>
    </citation>
    <scope>NUCLEOTIDE SEQUENCE [LARGE SCALE GENOMIC DNA]</scope>
    <source>
        <strain evidence="2 3">NCTC5385</strain>
    </source>
</reference>
<keyword evidence="1" id="KW-1133">Transmembrane helix</keyword>
<proteinExistence type="predicted"/>
<name>A0A4U9XQI1_9STRE</name>